<sequence length="62" mass="6657">MPAYVKHAKRLEKTCIIAGGITPETVAELLAYGPEALDLSSGIEEKNGRKAALRSKRSKKGC</sequence>
<feature type="domain" description="N-(5'phosphoribosyl) anthranilate isomerase (PRAI)" evidence="7">
    <location>
        <begin position="9"/>
        <end position="51"/>
    </location>
</feature>
<dbReference type="InterPro" id="IPR001240">
    <property type="entry name" value="PRAI_dom"/>
</dbReference>
<protein>
    <recommendedName>
        <fullName evidence="2">phosphoribosylanthranilate isomerase</fullName>
        <ecNumber evidence="2">5.3.1.24</ecNumber>
    </recommendedName>
</protein>
<organism evidence="8 9">
    <name type="scientific">Bacillus safensis</name>
    <dbReference type="NCBI Taxonomy" id="561879"/>
    <lineage>
        <taxon>Bacteria</taxon>
        <taxon>Bacillati</taxon>
        <taxon>Bacillota</taxon>
        <taxon>Bacilli</taxon>
        <taxon>Bacillales</taxon>
        <taxon>Bacillaceae</taxon>
        <taxon>Bacillus</taxon>
    </lineage>
</organism>
<evidence type="ECO:0000256" key="4">
    <source>
        <dbReference type="ARBA" id="ARBA00022822"/>
    </source>
</evidence>
<dbReference type="SUPFAM" id="SSF51366">
    <property type="entry name" value="Ribulose-phoshate binding barrel"/>
    <property type="match status" value="1"/>
</dbReference>
<dbReference type="EMBL" id="AP021906">
    <property type="protein sequence ID" value="BBP90323.1"/>
    <property type="molecule type" value="Genomic_DNA"/>
</dbReference>
<dbReference type="UniPathway" id="UPA00035">
    <property type="reaction ID" value="UER00042"/>
</dbReference>
<dbReference type="GO" id="GO:0000162">
    <property type="term" value="P:L-tryptophan biosynthetic process"/>
    <property type="evidence" value="ECO:0007669"/>
    <property type="project" value="UniProtKB-UniPathway"/>
</dbReference>
<dbReference type="GO" id="GO:0004640">
    <property type="term" value="F:phosphoribosylanthranilate isomerase activity"/>
    <property type="evidence" value="ECO:0007669"/>
    <property type="project" value="UniProtKB-EC"/>
</dbReference>
<dbReference type="InterPro" id="IPR013785">
    <property type="entry name" value="Aldolase_TIM"/>
</dbReference>
<evidence type="ECO:0000259" key="7">
    <source>
        <dbReference type="Pfam" id="PF00697"/>
    </source>
</evidence>
<evidence type="ECO:0000256" key="6">
    <source>
        <dbReference type="ARBA" id="ARBA00023235"/>
    </source>
</evidence>
<keyword evidence="5" id="KW-0057">Aromatic amino acid biosynthesis</keyword>
<dbReference type="EC" id="5.3.1.24" evidence="2"/>
<accession>A0A5S9MB26</accession>
<dbReference type="InterPro" id="IPR011060">
    <property type="entry name" value="RibuloseP-bd_barrel"/>
</dbReference>
<dbReference type="Gene3D" id="3.20.20.70">
    <property type="entry name" value="Aldolase class I"/>
    <property type="match status" value="1"/>
</dbReference>
<evidence type="ECO:0000313" key="8">
    <source>
        <dbReference type="EMBL" id="BBP90323.1"/>
    </source>
</evidence>
<evidence type="ECO:0000313" key="9">
    <source>
        <dbReference type="Proteomes" id="UP000464658"/>
    </source>
</evidence>
<keyword evidence="3" id="KW-0028">Amino-acid biosynthesis</keyword>
<comment type="pathway">
    <text evidence="1">Amino-acid biosynthesis; L-tryptophan biosynthesis; L-tryptophan from chorismate: step 3/5.</text>
</comment>
<name>A0A5S9MB26_BACIA</name>
<evidence type="ECO:0000256" key="1">
    <source>
        <dbReference type="ARBA" id="ARBA00004664"/>
    </source>
</evidence>
<evidence type="ECO:0000256" key="2">
    <source>
        <dbReference type="ARBA" id="ARBA00012572"/>
    </source>
</evidence>
<dbReference type="Proteomes" id="UP000464658">
    <property type="component" value="Chromosome"/>
</dbReference>
<proteinExistence type="predicted"/>
<keyword evidence="6" id="KW-0413">Isomerase</keyword>
<gene>
    <name evidence="8" type="ORF">BsIDN1_39410</name>
</gene>
<keyword evidence="4" id="KW-0822">Tryptophan biosynthesis</keyword>
<reference evidence="8 9" key="1">
    <citation type="submission" date="2019-12" db="EMBL/GenBank/DDBJ databases">
        <title>Full genome sequence of a Bacillus safensis strain isolated from commercially available natto in Indonesia.</title>
        <authorList>
            <person name="Yoshida M."/>
            <person name="Uomi M."/>
            <person name="Waturangi D."/>
            <person name="Ekaputri J.J."/>
            <person name="Setiamarga D.H.E."/>
        </authorList>
    </citation>
    <scope>NUCLEOTIDE SEQUENCE [LARGE SCALE GENOMIC DNA]</scope>
    <source>
        <strain evidence="8 9">IDN1</strain>
    </source>
</reference>
<dbReference type="Pfam" id="PF00697">
    <property type="entry name" value="PRAI"/>
    <property type="match status" value="1"/>
</dbReference>
<evidence type="ECO:0000256" key="3">
    <source>
        <dbReference type="ARBA" id="ARBA00022605"/>
    </source>
</evidence>
<evidence type="ECO:0000256" key="5">
    <source>
        <dbReference type="ARBA" id="ARBA00023141"/>
    </source>
</evidence>
<dbReference type="AlphaFoldDB" id="A0A5S9MB26"/>